<accession>A0A4V2SCT5</accession>
<reference evidence="2 3" key="1">
    <citation type="submission" date="2019-03" db="EMBL/GenBank/DDBJ databases">
        <title>Genomic Encyclopedia of Type Strains, Phase IV (KMG-IV): sequencing the most valuable type-strain genomes for metagenomic binning, comparative biology and taxonomic classification.</title>
        <authorList>
            <person name="Goeker M."/>
        </authorList>
    </citation>
    <scope>NUCLEOTIDE SEQUENCE [LARGE SCALE GENOMIC DNA]</scope>
    <source>
        <strain evidence="2 3">DSM 25287</strain>
    </source>
</reference>
<dbReference type="Proteomes" id="UP000295765">
    <property type="component" value="Unassembled WGS sequence"/>
</dbReference>
<dbReference type="AlphaFoldDB" id="A0A4V2SCT5"/>
<name>A0A4V2SCT5_9GAMM</name>
<evidence type="ECO:0000313" key="3">
    <source>
        <dbReference type="Proteomes" id="UP000295765"/>
    </source>
</evidence>
<dbReference type="RefSeq" id="WP_165904128.1">
    <property type="nucleotide sequence ID" value="NZ_SLWY01000013.1"/>
</dbReference>
<gene>
    <name evidence="2" type="ORF">EV699_113118</name>
</gene>
<evidence type="ECO:0000313" key="2">
    <source>
        <dbReference type="EMBL" id="TCO80640.1"/>
    </source>
</evidence>
<proteinExistence type="predicted"/>
<dbReference type="EMBL" id="SLWY01000013">
    <property type="protein sequence ID" value="TCO80640.1"/>
    <property type="molecule type" value="Genomic_DNA"/>
</dbReference>
<organism evidence="2 3">
    <name type="scientific">Plasticicumulans lactativorans</name>
    <dbReference type="NCBI Taxonomy" id="1133106"/>
    <lineage>
        <taxon>Bacteria</taxon>
        <taxon>Pseudomonadati</taxon>
        <taxon>Pseudomonadota</taxon>
        <taxon>Gammaproteobacteria</taxon>
        <taxon>Candidatus Competibacteraceae</taxon>
        <taxon>Plasticicumulans</taxon>
    </lineage>
</organism>
<evidence type="ECO:0000256" key="1">
    <source>
        <dbReference type="SAM" id="MobiDB-lite"/>
    </source>
</evidence>
<comment type="caution">
    <text evidence="2">The sequence shown here is derived from an EMBL/GenBank/DDBJ whole genome shotgun (WGS) entry which is preliminary data.</text>
</comment>
<sequence>MPVHIEELQTDVTTEAPATPPPATPAADEDWQQRERARAWIERLAADRARTCAEGFDD</sequence>
<feature type="region of interest" description="Disordered" evidence="1">
    <location>
        <begin position="1"/>
        <end position="34"/>
    </location>
</feature>
<protein>
    <submittedName>
        <fullName evidence="2">Uncharacterized protein</fullName>
    </submittedName>
</protein>
<keyword evidence="3" id="KW-1185">Reference proteome</keyword>